<keyword evidence="4" id="KW-0547">Nucleotide-binding</keyword>
<feature type="transmembrane region" description="Helical" evidence="9">
    <location>
        <begin position="131"/>
        <end position="149"/>
    </location>
</feature>
<keyword evidence="2" id="KW-0813">Transport</keyword>
<dbReference type="InterPro" id="IPR011527">
    <property type="entry name" value="ABC1_TM_dom"/>
</dbReference>
<keyword evidence="3 9" id="KW-0812">Transmembrane</keyword>
<keyword evidence="5" id="KW-0067">ATP-binding</keyword>
<feature type="transmembrane region" description="Helical" evidence="9">
    <location>
        <begin position="68"/>
        <end position="88"/>
    </location>
</feature>
<gene>
    <name evidence="12" type="ORF">GQ26_0100010</name>
</gene>
<dbReference type="CDD" id="cd18580">
    <property type="entry name" value="ABC_6TM_ABCC_D2"/>
    <property type="match status" value="1"/>
</dbReference>
<dbReference type="InterPro" id="IPR017871">
    <property type="entry name" value="ABC_transporter-like_CS"/>
</dbReference>
<dbReference type="FunFam" id="3.40.50.300:FF:000163">
    <property type="entry name" value="Multidrug resistance-associated protein member 4"/>
    <property type="match status" value="1"/>
</dbReference>
<evidence type="ECO:0000256" key="5">
    <source>
        <dbReference type="ARBA" id="ARBA00022840"/>
    </source>
</evidence>
<dbReference type="InterPro" id="IPR003439">
    <property type="entry name" value="ABC_transporter-like_ATP-bd"/>
</dbReference>
<dbReference type="CDD" id="cd03244">
    <property type="entry name" value="ABCC_MRP_domain2"/>
    <property type="match status" value="1"/>
</dbReference>
<feature type="transmembrane region" description="Helical" evidence="9">
    <location>
        <begin position="155"/>
        <end position="174"/>
    </location>
</feature>
<dbReference type="InterPro" id="IPR036640">
    <property type="entry name" value="ABC1_TM_sf"/>
</dbReference>
<feature type="region of interest" description="Disordered" evidence="8">
    <location>
        <begin position="877"/>
        <end position="898"/>
    </location>
</feature>
<dbReference type="InterPro" id="IPR050173">
    <property type="entry name" value="ABC_transporter_C-like"/>
</dbReference>
<reference evidence="12" key="1">
    <citation type="journal article" date="2014" name="PLoS Genet.">
        <title>Signature Gene Expression Reveals Novel Clues to the Molecular Mechanisms of Dimorphic Transition in Penicillium marneffei.</title>
        <authorList>
            <person name="Yang E."/>
            <person name="Wang G."/>
            <person name="Cai J."/>
            <person name="Woo P.C."/>
            <person name="Lau S.K."/>
            <person name="Yuen K.-Y."/>
            <person name="Chow W.-N."/>
            <person name="Lin X."/>
        </authorList>
    </citation>
    <scope>NUCLEOTIDE SEQUENCE [LARGE SCALE GENOMIC DNA]</scope>
    <source>
        <strain evidence="12">PM1</strain>
    </source>
</reference>
<evidence type="ECO:0000256" key="8">
    <source>
        <dbReference type="SAM" id="MobiDB-lite"/>
    </source>
</evidence>
<dbReference type="FunFam" id="1.20.1560.10:FF:000055">
    <property type="entry name" value="ABC multidrug transporter (Eurofung)"/>
    <property type="match status" value="1"/>
</dbReference>
<evidence type="ECO:0000256" key="3">
    <source>
        <dbReference type="ARBA" id="ARBA00022692"/>
    </source>
</evidence>
<protein>
    <submittedName>
        <fullName evidence="12">Multidrug resistance-associated protein 1</fullName>
    </submittedName>
</protein>
<feature type="transmembrane region" description="Helical" evidence="9">
    <location>
        <begin position="302"/>
        <end position="319"/>
    </location>
</feature>
<comment type="caution">
    <text evidence="12">The sequence shown here is derived from an EMBL/GenBank/DDBJ whole genome shotgun (WGS) entry which is preliminary data.</text>
</comment>
<dbReference type="PANTHER" id="PTHR24223">
    <property type="entry name" value="ATP-BINDING CASSETTE SUB-FAMILY C"/>
    <property type="match status" value="1"/>
</dbReference>
<dbReference type="GO" id="GO:0005524">
    <property type="term" value="F:ATP binding"/>
    <property type="evidence" value="ECO:0007669"/>
    <property type="project" value="UniProtKB-KW"/>
</dbReference>
<dbReference type="PANTHER" id="PTHR24223:SF399">
    <property type="entry name" value="ABC TRANSPORTER ATNG"/>
    <property type="match status" value="1"/>
</dbReference>
<feature type="transmembrane region" description="Helical" evidence="9">
    <location>
        <begin position="916"/>
        <end position="937"/>
    </location>
</feature>
<evidence type="ECO:0000256" key="7">
    <source>
        <dbReference type="ARBA" id="ARBA00023136"/>
    </source>
</evidence>
<feature type="domain" description="ABC transporter" evidence="10">
    <location>
        <begin position="1148"/>
        <end position="1380"/>
    </location>
</feature>
<feature type="transmembrane region" description="Helical" evidence="9">
    <location>
        <begin position="262"/>
        <end position="282"/>
    </location>
</feature>
<dbReference type="Pfam" id="PF00664">
    <property type="entry name" value="ABC_membrane"/>
    <property type="match status" value="1"/>
</dbReference>
<dbReference type="GO" id="GO:0016887">
    <property type="term" value="F:ATP hydrolysis activity"/>
    <property type="evidence" value="ECO:0007669"/>
    <property type="project" value="InterPro"/>
</dbReference>
<dbReference type="SUPFAM" id="SSF52540">
    <property type="entry name" value="P-loop containing nucleoside triphosphate hydrolases"/>
    <property type="match status" value="2"/>
</dbReference>
<dbReference type="FunFam" id="3.40.50.300:FF:000997">
    <property type="entry name" value="Multidrug resistance-associated protein 1"/>
    <property type="match status" value="1"/>
</dbReference>
<evidence type="ECO:0000256" key="4">
    <source>
        <dbReference type="ARBA" id="ARBA00022741"/>
    </source>
</evidence>
<feature type="transmembrane region" description="Helical" evidence="9">
    <location>
        <begin position="407"/>
        <end position="428"/>
    </location>
</feature>
<dbReference type="EMBL" id="JPOX01000010">
    <property type="protein sequence ID" value="KFX48930.1"/>
    <property type="molecule type" value="Genomic_DNA"/>
</dbReference>
<dbReference type="InterPro" id="IPR027417">
    <property type="entry name" value="P-loop_NTPase"/>
</dbReference>
<feature type="transmembrane region" description="Helical" evidence="9">
    <location>
        <begin position="528"/>
        <end position="547"/>
    </location>
</feature>
<name>A0A093V9U4_TALMA</name>
<feature type="transmembrane region" description="Helical" evidence="9">
    <location>
        <begin position="100"/>
        <end position="119"/>
    </location>
</feature>
<evidence type="ECO:0000259" key="11">
    <source>
        <dbReference type="PROSITE" id="PS50929"/>
    </source>
</evidence>
<evidence type="ECO:0000256" key="6">
    <source>
        <dbReference type="ARBA" id="ARBA00022989"/>
    </source>
</evidence>
<dbReference type="SUPFAM" id="SSF90123">
    <property type="entry name" value="ABC transporter transmembrane region"/>
    <property type="match status" value="2"/>
</dbReference>
<evidence type="ECO:0000256" key="1">
    <source>
        <dbReference type="ARBA" id="ARBA00004141"/>
    </source>
</evidence>
<dbReference type="GO" id="GO:0140359">
    <property type="term" value="F:ABC-type transporter activity"/>
    <property type="evidence" value="ECO:0007669"/>
    <property type="project" value="InterPro"/>
</dbReference>
<feature type="transmembrane region" description="Helical" evidence="9">
    <location>
        <begin position="331"/>
        <end position="352"/>
    </location>
</feature>
<dbReference type="InterPro" id="IPR003593">
    <property type="entry name" value="AAA+_ATPase"/>
</dbReference>
<feature type="domain" description="ABC transmembrane type-1" evidence="11">
    <location>
        <begin position="922"/>
        <end position="1124"/>
    </location>
</feature>
<dbReference type="Pfam" id="PF00005">
    <property type="entry name" value="ABC_tran"/>
    <property type="match status" value="2"/>
</dbReference>
<organism evidence="12">
    <name type="scientific">Talaromyces marneffei PM1</name>
    <dbReference type="NCBI Taxonomy" id="1077442"/>
    <lineage>
        <taxon>Eukaryota</taxon>
        <taxon>Fungi</taxon>
        <taxon>Dikarya</taxon>
        <taxon>Ascomycota</taxon>
        <taxon>Pezizomycotina</taxon>
        <taxon>Eurotiomycetes</taxon>
        <taxon>Eurotiomycetidae</taxon>
        <taxon>Eurotiales</taxon>
        <taxon>Trichocomaceae</taxon>
        <taxon>Talaromyces</taxon>
        <taxon>Talaromyces sect. Talaromyces</taxon>
    </lineage>
</organism>
<dbReference type="InterPro" id="IPR044726">
    <property type="entry name" value="ABCC_6TM_D2"/>
</dbReference>
<dbReference type="CDD" id="cd03250">
    <property type="entry name" value="ABCC_MRP_domain1"/>
    <property type="match status" value="1"/>
</dbReference>
<feature type="domain" description="ABC transporter" evidence="10">
    <location>
        <begin position="615"/>
        <end position="850"/>
    </location>
</feature>
<feature type="transmembrane region" description="Helical" evidence="9">
    <location>
        <begin position="1060"/>
        <end position="1080"/>
    </location>
</feature>
<keyword evidence="6 9" id="KW-1133">Transmembrane helix</keyword>
<evidence type="ECO:0000313" key="12">
    <source>
        <dbReference type="EMBL" id="KFX48930.1"/>
    </source>
</evidence>
<evidence type="ECO:0000256" key="2">
    <source>
        <dbReference type="ARBA" id="ARBA00022448"/>
    </source>
</evidence>
<evidence type="ECO:0000256" key="9">
    <source>
        <dbReference type="SAM" id="Phobius"/>
    </source>
</evidence>
<keyword evidence="7 9" id="KW-0472">Membrane</keyword>
<dbReference type="GO" id="GO:0016020">
    <property type="term" value="C:membrane"/>
    <property type="evidence" value="ECO:0007669"/>
    <property type="project" value="UniProtKB-SubCell"/>
</dbReference>
<evidence type="ECO:0000259" key="10">
    <source>
        <dbReference type="PROSITE" id="PS50893"/>
    </source>
</evidence>
<feature type="transmembrane region" description="Helical" evidence="9">
    <location>
        <begin position="957"/>
        <end position="986"/>
    </location>
</feature>
<comment type="subcellular location">
    <subcellularLocation>
        <location evidence="1">Membrane</location>
        <topology evidence="1">Multi-pass membrane protein</topology>
    </subcellularLocation>
</comment>
<dbReference type="SMART" id="SM00382">
    <property type="entry name" value="AAA"/>
    <property type="match status" value="2"/>
</dbReference>
<dbReference type="PROSITE" id="PS50929">
    <property type="entry name" value="ABC_TM1F"/>
    <property type="match status" value="2"/>
</dbReference>
<dbReference type="Gene3D" id="3.40.50.300">
    <property type="entry name" value="P-loop containing nucleotide triphosphate hydrolases"/>
    <property type="match status" value="2"/>
</dbReference>
<dbReference type="PROSITE" id="PS50893">
    <property type="entry name" value="ABC_TRANSPORTER_2"/>
    <property type="match status" value="2"/>
</dbReference>
<feature type="domain" description="ABC transmembrane type-1" evidence="11">
    <location>
        <begin position="275"/>
        <end position="555"/>
    </location>
</feature>
<proteinExistence type="predicted"/>
<dbReference type="PROSITE" id="PS00211">
    <property type="entry name" value="ABC_TRANSPORTER_1"/>
    <property type="match status" value="2"/>
</dbReference>
<feature type="transmembrane region" description="Helical" evidence="9">
    <location>
        <begin position="497"/>
        <end position="516"/>
    </location>
</feature>
<accession>A0A093V9U4</accession>
<sequence length="1442" mass="160866">MMIARDCPADASFGPAVQGCRGNFDFTLTFELYFFLIAPASIFLLIVPTRIYLLFARDRCVIAPWLKYLKLINIIAYTCLQLTLIALWSVRPIPATSAGIAASCLNAAVGVLLCLLSPLEHSRNLRPSSIINVYLLSIFLDAVIVRTLWLSSYDAGIRNTFTAAFTIKAILLILETIEKQRYFISDKDQQLSPYAKSSIYNRTFFWWVNELLRFGYRERLTPKVLHPLDPAMASDVLDRRFWDAWQKTPTNKRRLMYSLMTALRWDLLSPIVPRLILIAFTIGQPLCLRRFLDYLQGDERNVNVGYGMIGAYFLIYFGIAVRHSNDISSAFYWSSWFRSLALMRSMLIIAIFEKTLQVNAAVTNDKAAVTLMSTDVDRIVNGLREIHELWANAIQIVIATYLLELELKYACVVPAVVAVGAFVAITYLSGFTKRFQKQWLAKLQLRVKELTAMLDSIKGIKTSGLTMQLHGIISGLRQQEVDASKPFRLLGAGTSSIALLPQLLSPVLAFAIYAAVTLRGDRILDVSRLFTSLSILSLLSQPLFTLFGSLNNSRAALGCFERIEEYLCQESHVDYRKYRECGPESSSSDLKGAQTVQVKNSNTEESMKDDFKTELSASDVVFEIEAASFGWADAQKPIICDISMIIERKTLSLIVGPSGAGKSTLLKGLLGECSKINGTVYSSAAEIAWCDQTPWLVNDTICENILAGSAMDDTLYSTVIHCCDLRTDLDTLPAGDQTKVGSKGISLSGGQKQRIALARALYSRKKVMILDEPFSGLDATTEKHIIQRCLGPNGLLQRWETTIILVTHSLRVLPLANQIFVIDENGSISERGSYQSLVTAGGYIEHIHGERIHQLLQQANQEEDDVDESVIPSAVQENNTKGDSNLNGQSMQKLTTPKDTPDISDASVYRFYIDAIGFWVTVIFLLLEAVWAFLSVFPVQWLKWWAEDNNMHPNKHLGLYLGVYATLQVTALGSSALVTWFTFSFVARKSGIQLHKVLLDAMLSSPLSLFSKSDSGQILTRFSQDIQMVDMNLPLQLLTMAQNLFVCVAQAGLIGSGVGWIAVSYPALIAVLVVIQRFYLKTAKQMRLLDLSEKAPVYSQYLDALGGLLTIRAFKWQTRFRNAFSLPGGTHDDKGEQPPLNWPDKGELILEDVQASYEEKGQLALNRVSMHILPGQKIGICGRTGSGKSSSLLALFRLLEVVSGRILLDGLDLASVNQETVRSRLNGLSQEPYFLTGSVRLNVDPYKAINDDEPLIRVLEAVQLWKVFKDQGGLDAELKKESLSHGQRQLFCLARALLRPGKVVVLDEITSSVDQATDKVMQNIISQEFSGKTVLLITHRLHLIMDFDRVAVMADDVPTVPNSVFKILLDQVKILALSATIIVGTWISNPYKFWHRIVDSIFRPERDTPIFGPFEETPSLLSITLLYRLFSVFARFSGLSLP</sequence>
<dbReference type="Gene3D" id="1.20.1560.10">
    <property type="entry name" value="ABC transporter type 1, transmembrane domain"/>
    <property type="match status" value="2"/>
</dbReference>
<feature type="transmembrane region" description="Helical" evidence="9">
    <location>
        <begin position="32"/>
        <end position="56"/>
    </location>
</feature>